<gene>
    <name evidence="1" type="ORF">SDC9_51422</name>
</gene>
<reference evidence="1" key="1">
    <citation type="submission" date="2019-08" db="EMBL/GenBank/DDBJ databases">
        <authorList>
            <person name="Kucharzyk K."/>
            <person name="Murdoch R.W."/>
            <person name="Higgins S."/>
            <person name="Loffler F."/>
        </authorList>
    </citation>
    <scope>NUCLEOTIDE SEQUENCE</scope>
</reference>
<organism evidence="1">
    <name type="scientific">bioreactor metagenome</name>
    <dbReference type="NCBI Taxonomy" id="1076179"/>
    <lineage>
        <taxon>unclassified sequences</taxon>
        <taxon>metagenomes</taxon>
        <taxon>ecological metagenomes</taxon>
    </lineage>
</organism>
<protein>
    <submittedName>
        <fullName evidence="1">Uncharacterized protein</fullName>
    </submittedName>
</protein>
<evidence type="ECO:0000313" key="1">
    <source>
        <dbReference type="EMBL" id="MPM05136.1"/>
    </source>
</evidence>
<name>A0A644WMJ4_9ZZZZ</name>
<sequence length="149" mass="15870">MKKRLVHFFTLVCTFVLCIGLIGTAAATHITATPNRASDYLEYYNAWANTGAKREVIISFDVNATGVMDLVGANCIVVQEKNGSSWAGVATYYGSVSNGMLAADADAFTGNITYMGTAGKDYRALVTVYAGNSTGDDSRTVTTNTVRAR</sequence>
<accession>A0A644WMJ4</accession>
<dbReference type="EMBL" id="VSSQ01001104">
    <property type="protein sequence ID" value="MPM05136.1"/>
    <property type="molecule type" value="Genomic_DNA"/>
</dbReference>
<dbReference type="AlphaFoldDB" id="A0A644WMJ4"/>
<proteinExistence type="predicted"/>
<comment type="caution">
    <text evidence="1">The sequence shown here is derived from an EMBL/GenBank/DDBJ whole genome shotgun (WGS) entry which is preliminary data.</text>
</comment>